<protein>
    <recommendedName>
        <fullName evidence="2">Staygreen protein domain-containing protein</fullName>
    </recommendedName>
</protein>
<comment type="caution">
    <text evidence="3">The sequence shown here is derived from an EMBL/GenBank/DDBJ whole genome shotgun (WGS) entry which is preliminary data.</text>
</comment>
<dbReference type="Proteomes" id="UP001232343">
    <property type="component" value="Unassembled WGS sequence"/>
</dbReference>
<evidence type="ECO:0000259" key="2">
    <source>
        <dbReference type="Pfam" id="PF12638"/>
    </source>
</evidence>
<name>A0ABU0DAJ7_9BACI</name>
<sequence>MSSFNPQKLSVNLIPPASSNQPLDGRKYTLTHSDLTGELFLNIGNVYNYNAIDPKMRDEVLAEWQRDKHSYFFLIGKVHVDEGEFSEEKAGLRFNIFIKEMPTALKGIVYGDKSFFANYPSLLYAPIYIHFHSAYPKYRQILYFGTPIQLLHEISPFFTL</sequence>
<accession>A0ABU0DAJ7</accession>
<feature type="domain" description="Staygreen protein" evidence="2">
    <location>
        <begin position="3"/>
        <end position="147"/>
    </location>
</feature>
<proteinExistence type="predicted"/>
<dbReference type="Pfam" id="PF12638">
    <property type="entry name" value="Staygreen"/>
    <property type="match status" value="1"/>
</dbReference>
<evidence type="ECO:0000313" key="4">
    <source>
        <dbReference type="Proteomes" id="UP001232343"/>
    </source>
</evidence>
<dbReference type="InterPro" id="IPR024438">
    <property type="entry name" value="Staygreen"/>
</dbReference>
<dbReference type="PANTHER" id="PTHR31750">
    <property type="entry name" value="PROTEIN STAY-GREEN 1, CHLOROPLASTIC-RELATED"/>
    <property type="match status" value="1"/>
</dbReference>
<dbReference type="RefSeq" id="WP_244683282.1">
    <property type="nucleotide sequence ID" value="NZ_JALIRM010000016.1"/>
</dbReference>
<keyword evidence="4" id="KW-1185">Reference proteome</keyword>
<gene>
    <name evidence="3" type="ORF">J2S14_004298</name>
</gene>
<dbReference type="PANTHER" id="PTHR31750:SF4">
    <property type="entry name" value="LP06106P"/>
    <property type="match status" value="1"/>
</dbReference>
<organism evidence="3 4">
    <name type="scientific">Lederbergia wuyishanensis</name>
    <dbReference type="NCBI Taxonomy" id="1347903"/>
    <lineage>
        <taxon>Bacteria</taxon>
        <taxon>Bacillati</taxon>
        <taxon>Bacillota</taxon>
        <taxon>Bacilli</taxon>
        <taxon>Bacillales</taxon>
        <taxon>Bacillaceae</taxon>
        <taxon>Lederbergia</taxon>
    </lineage>
</organism>
<reference evidence="3 4" key="1">
    <citation type="submission" date="2023-07" db="EMBL/GenBank/DDBJ databases">
        <title>Genomic Encyclopedia of Type Strains, Phase IV (KMG-IV): sequencing the most valuable type-strain genomes for metagenomic binning, comparative biology and taxonomic classification.</title>
        <authorList>
            <person name="Goeker M."/>
        </authorList>
    </citation>
    <scope>NUCLEOTIDE SEQUENCE [LARGE SCALE GENOMIC DNA]</scope>
    <source>
        <strain evidence="3 4">DSM 27848</strain>
    </source>
</reference>
<evidence type="ECO:0000313" key="3">
    <source>
        <dbReference type="EMBL" id="MDQ0345442.1"/>
    </source>
</evidence>
<keyword evidence="1" id="KW-0809">Transit peptide</keyword>
<dbReference type="EMBL" id="JAUSUO010000016">
    <property type="protein sequence ID" value="MDQ0345442.1"/>
    <property type="molecule type" value="Genomic_DNA"/>
</dbReference>
<evidence type="ECO:0000256" key="1">
    <source>
        <dbReference type="ARBA" id="ARBA00022946"/>
    </source>
</evidence>